<keyword evidence="5 9" id="KW-0028">Amino-acid biosynthesis</keyword>
<dbReference type="Gene3D" id="3.20.20.70">
    <property type="entry name" value="Aldolase class I"/>
    <property type="match status" value="1"/>
</dbReference>
<dbReference type="CDD" id="cd00405">
    <property type="entry name" value="PRAI"/>
    <property type="match status" value="1"/>
</dbReference>
<protein>
    <recommendedName>
        <fullName evidence="4 9">N-(5'-phosphoribosyl)anthranilate isomerase</fullName>
        <shortName evidence="9">PRAI</shortName>
        <ecNumber evidence="3 9">5.3.1.24</ecNumber>
    </recommendedName>
</protein>
<name>A0A167KC64_9FLAO</name>
<dbReference type="PANTHER" id="PTHR42894">
    <property type="entry name" value="N-(5'-PHOSPHORIBOSYL)ANTHRANILATE ISOMERASE"/>
    <property type="match status" value="1"/>
</dbReference>
<keyword evidence="12" id="KW-1185">Reference proteome</keyword>
<dbReference type="InterPro" id="IPR013785">
    <property type="entry name" value="Aldolase_TIM"/>
</dbReference>
<evidence type="ECO:0000313" key="11">
    <source>
        <dbReference type="EMBL" id="OAB81714.1"/>
    </source>
</evidence>
<reference evidence="11 12" key="1">
    <citation type="submission" date="2016-02" db="EMBL/GenBank/DDBJ databases">
        <title>Ulvibacter sp. LPB0005, isolated from Thais luteostoma.</title>
        <authorList>
            <person name="Shin S.-K."/>
            <person name="Yi H."/>
        </authorList>
    </citation>
    <scope>NUCLEOTIDE SEQUENCE [LARGE SCALE GENOMIC DNA]</scope>
    <source>
        <strain evidence="11 12">LPB0005</strain>
    </source>
</reference>
<sequence>MKYNTVEVATLQPAYLGFIFYDKSPRYFNNAIPTLPEGVKKVGVFVNASEETILNTIETHQLDIIQLHGEETPAYCKSLQKKTSNLNIWKVFSIKDAFNFETLPPYEPYVDAFLFDTKGKNKGGNGFTFDWSVLKNYPSKKPFVLSGGIGLDSLSEVQEIVTSGLPILAIDVNSKFESEPGRKKVSQLEKFMDQL</sequence>
<dbReference type="Pfam" id="PF00697">
    <property type="entry name" value="PRAI"/>
    <property type="match status" value="1"/>
</dbReference>
<evidence type="ECO:0000259" key="10">
    <source>
        <dbReference type="Pfam" id="PF00697"/>
    </source>
</evidence>
<dbReference type="UniPathway" id="UPA00035">
    <property type="reaction ID" value="UER00042"/>
</dbReference>
<dbReference type="HAMAP" id="MF_00135">
    <property type="entry name" value="PRAI"/>
    <property type="match status" value="1"/>
</dbReference>
<dbReference type="AlphaFoldDB" id="A0A167KC64"/>
<dbReference type="Proteomes" id="UP000077013">
    <property type="component" value="Unassembled WGS sequence"/>
</dbReference>
<dbReference type="GO" id="GO:0004640">
    <property type="term" value="F:phosphoribosylanthranilate isomerase activity"/>
    <property type="evidence" value="ECO:0007669"/>
    <property type="project" value="UniProtKB-UniRule"/>
</dbReference>
<comment type="caution">
    <text evidence="11">The sequence shown here is derived from an EMBL/GenBank/DDBJ whole genome shotgun (WGS) entry which is preliminary data.</text>
</comment>
<comment type="similarity">
    <text evidence="9">Belongs to the TrpF family.</text>
</comment>
<comment type="catalytic activity">
    <reaction evidence="1 9">
        <text>N-(5-phospho-beta-D-ribosyl)anthranilate = 1-(2-carboxyphenylamino)-1-deoxy-D-ribulose 5-phosphate</text>
        <dbReference type="Rhea" id="RHEA:21540"/>
        <dbReference type="ChEBI" id="CHEBI:18277"/>
        <dbReference type="ChEBI" id="CHEBI:58613"/>
        <dbReference type="EC" id="5.3.1.24"/>
    </reaction>
</comment>
<keyword evidence="7 9" id="KW-0057">Aromatic amino acid biosynthesis</keyword>
<accession>A0A167KC64</accession>
<evidence type="ECO:0000256" key="4">
    <source>
        <dbReference type="ARBA" id="ARBA00022272"/>
    </source>
</evidence>
<dbReference type="InterPro" id="IPR001240">
    <property type="entry name" value="PRAI_dom"/>
</dbReference>
<evidence type="ECO:0000256" key="9">
    <source>
        <dbReference type="HAMAP-Rule" id="MF_00135"/>
    </source>
</evidence>
<evidence type="ECO:0000256" key="7">
    <source>
        <dbReference type="ARBA" id="ARBA00023141"/>
    </source>
</evidence>
<proteinExistence type="inferred from homology"/>
<evidence type="ECO:0000256" key="1">
    <source>
        <dbReference type="ARBA" id="ARBA00001164"/>
    </source>
</evidence>
<dbReference type="InterPro" id="IPR011060">
    <property type="entry name" value="RibuloseP-bd_barrel"/>
</dbReference>
<evidence type="ECO:0000256" key="3">
    <source>
        <dbReference type="ARBA" id="ARBA00012572"/>
    </source>
</evidence>
<dbReference type="SUPFAM" id="SSF51366">
    <property type="entry name" value="Ribulose-phoshate binding barrel"/>
    <property type="match status" value="1"/>
</dbReference>
<feature type="domain" description="N-(5'phosphoribosyl) anthranilate isomerase (PRAI)" evidence="10">
    <location>
        <begin position="8"/>
        <end position="193"/>
    </location>
</feature>
<keyword evidence="6 9" id="KW-0822">Tryptophan biosynthesis</keyword>
<dbReference type="PANTHER" id="PTHR42894:SF1">
    <property type="entry name" value="N-(5'-PHOSPHORIBOSYL)ANTHRANILATE ISOMERASE"/>
    <property type="match status" value="1"/>
</dbReference>
<dbReference type="InterPro" id="IPR044643">
    <property type="entry name" value="TrpF_fam"/>
</dbReference>
<dbReference type="EC" id="5.3.1.24" evidence="3 9"/>
<dbReference type="EMBL" id="LRXL01000004">
    <property type="protein sequence ID" value="OAB81714.1"/>
    <property type="molecule type" value="Genomic_DNA"/>
</dbReference>
<gene>
    <name evidence="9" type="primary">trpF</name>
    <name evidence="11" type="ORF">ULVI_00855</name>
</gene>
<keyword evidence="8 9" id="KW-0413">Isomerase</keyword>
<dbReference type="STRING" id="1763537.ULVI_00855"/>
<evidence type="ECO:0000313" key="12">
    <source>
        <dbReference type="Proteomes" id="UP000077013"/>
    </source>
</evidence>
<evidence type="ECO:0000256" key="8">
    <source>
        <dbReference type="ARBA" id="ARBA00023235"/>
    </source>
</evidence>
<dbReference type="OrthoDB" id="9786954at2"/>
<evidence type="ECO:0000256" key="2">
    <source>
        <dbReference type="ARBA" id="ARBA00004664"/>
    </source>
</evidence>
<organism evidence="11 12">
    <name type="scientific">Cochleicola gelatinilyticus</name>
    <dbReference type="NCBI Taxonomy" id="1763537"/>
    <lineage>
        <taxon>Bacteria</taxon>
        <taxon>Pseudomonadati</taxon>
        <taxon>Bacteroidota</taxon>
        <taxon>Flavobacteriia</taxon>
        <taxon>Flavobacteriales</taxon>
        <taxon>Flavobacteriaceae</taxon>
        <taxon>Cochleicola</taxon>
    </lineage>
</organism>
<dbReference type="GO" id="GO:0000162">
    <property type="term" value="P:L-tryptophan biosynthetic process"/>
    <property type="evidence" value="ECO:0007669"/>
    <property type="project" value="UniProtKB-UniRule"/>
</dbReference>
<comment type="pathway">
    <text evidence="2 9">Amino-acid biosynthesis; L-tryptophan biosynthesis; L-tryptophan from chorismate: step 3/5.</text>
</comment>
<evidence type="ECO:0000256" key="6">
    <source>
        <dbReference type="ARBA" id="ARBA00022822"/>
    </source>
</evidence>
<evidence type="ECO:0000256" key="5">
    <source>
        <dbReference type="ARBA" id="ARBA00022605"/>
    </source>
</evidence>